<proteinExistence type="predicted"/>
<accession>A0A6C0ENJ7</accession>
<reference evidence="1" key="1">
    <citation type="journal article" date="2020" name="Nature">
        <title>Giant virus diversity and host interactions through global metagenomics.</title>
        <authorList>
            <person name="Schulz F."/>
            <person name="Roux S."/>
            <person name="Paez-Espino D."/>
            <person name="Jungbluth S."/>
            <person name="Walsh D.A."/>
            <person name="Denef V.J."/>
            <person name="McMahon K.D."/>
            <person name="Konstantinidis K.T."/>
            <person name="Eloe-Fadrosh E.A."/>
            <person name="Kyrpides N.C."/>
            <person name="Woyke T."/>
        </authorList>
    </citation>
    <scope>NUCLEOTIDE SEQUENCE</scope>
    <source>
        <strain evidence="1">GVMAG-M-3300009149-34</strain>
    </source>
</reference>
<protein>
    <submittedName>
        <fullName evidence="1">Uncharacterized protein</fullName>
    </submittedName>
</protein>
<dbReference type="AlphaFoldDB" id="A0A6C0ENJ7"/>
<dbReference type="EMBL" id="MN738894">
    <property type="protein sequence ID" value="QHT30231.1"/>
    <property type="molecule type" value="Genomic_DNA"/>
</dbReference>
<name>A0A6C0ENJ7_9ZZZZ</name>
<sequence length="100" mass="11646">MENFLEKCYCWIRQKDISQNKISKEEQMLDMKLQNQLSCGGCFACIDKITDFAKIAKIGTNQFGFCSEECYHEWLLNPVAQFLAPINVNLLKSYLRDNPQ</sequence>
<evidence type="ECO:0000313" key="1">
    <source>
        <dbReference type="EMBL" id="QHT30231.1"/>
    </source>
</evidence>
<organism evidence="1">
    <name type="scientific">viral metagenome</name>
    <dbReference type="NCBI Taxonomy" id="1070528"/>
    <lineage>
        <taxon>unclassified sequences</taxon>
        <taxon>metagenomes</taxon>
        <taxon>organismal metagenomes</taxon>
    </lineage>
</organism>